<feature type="compositionally biased region" description="Basic and acidic residues" evidence="5">
    <location>
        <begin position="150"/>
        <end position="166"/>
    </location>
</feature>
<dbReference type="GO" id="GO:0051301">
    <property type="term" value="P:cell division"/>
    <property type="evidence" value="ECO:0007669"/>
    <property type="project" value="UniProtKB-KW"/>
</dbReference>
<comment type="subcellular location">
    <subcellularLocation>
        <location evidence="1">Membrane</location>
        <topology evidence="1">Single-pass membrane protein</topology>
    </subcellularLocation>
</comment>
<accession>A0A1W1Y2T9</accession>
<keyword evidence="3" id="KW-1133">Transmembrane helix</keyword>
<dbReference type="STRING" id="1938817.SAMN06296008_10150"/>
<protein>
    <submittedName>
        <fullName evidence="6">Cell division and transport-associated protein TolA</fullName>
    </submittedName>
</protein>
<keyword evidence="2" id="KW-0812">Transmembrane</keyword>
<evidence type="ECO:0000256" key="1">
    <source>
        <dbReference type="ARBA" id="ARBA00004167"/>
    </source>
</evidence>
<keyword evidence="7" id="KW-1185">Reference proteome</keyword>
<dbReference type="EMBL" id="FWXJ01000001">
    <property type="protein sequence ID" value="SMC30121.1"/>
    <property type="molecule type" value="Genomic_DNA"/>
</dbReference>
<dbReference type="GO" id="GO:0016020">
    <property type="term" value="C:membrane"/>
    <property type="evidence" value="ECO:0007669"/>
    <property type="project" value="UniProtKB-SubCell"/>
</dbReference>
<gene>
    <name evidence="6" type="ORF">SAMN06296008_10150</name>
</gene>
<reference evidence="6 7" key="1">
    <citation type="submission" date="2017-04" db="EMBL/GenBank/DDBJ databases">
        <authorList>
            <person name="Afonso C.L."/>
            <person name="Miller P.J."/>
            <person name="Scott M.A."/>
            <person name="Spackman E."/>
            <person name="Goraichik I."/>
            <person name="Dimitrov K.M."/>
            <person name="Suarez D.L."/>
            <person name="Swayne D.E."/>
        </authorList>
    </citation>
    <scope>NUCLEOTIDE SEQUENCE [LARGE SCALE GENOMIC DNA]</scope>
    <source>
        <strain evidence="6 7">VK13</strain>
    </source>
</reference>
<name>A0A1W1Y2T9_9BURK</name>
<evidence type="ECO:0000256" key="3">
    <source>
        <dbReference type="ARBA" id="ARBA00022989"/>
    </source>
</evidence>
<dbReference type="RefSeq" id="WP_084281852.1">
    <property type="nucleotide sequence ID" value="NZ_FWXJ01000001.1"/>
</dbReference>
<sequence>MPATKRTSLQHQNWDYREPGAKKAFLLSLAAHSFLALMLTVGINWRTSSTPAGVEVELWDAPVPTRQEVPEVETVKSSPSVDEKAEIVIQKKKEQPKPEKPKAEKKPVAPPLTFKPIEKPVEKPKPKVEPPKVEPPKVKESPKAKATVDSAKEQKEAKAKADAENDRLDRIEKLRAQAGSEGGGTGGMIGSGVGTGGTDAPGFADKVRKFIRPKITFNPANVVGNPAVTIQVELAPDGRIINQQLIKSSGVGDWDNAVLRALELAGSLPKDDNGSVPRQIRLIFRPKD</sequence>
<evidence type="ECO:0000256" key="2">
    <source>
        <dbReference type="ARBA" id="ARBA00022692"/>
    </source>
</evidence>
<dbReference type="OrthoDB" id="5298892at2"/>
<proteinExistence type="predicted"/>
<evidence type="ECO:0000313" key="6">
    <source>
        <dbReference type="EMBL" id="SMC30121.1"/>
    </source>
</evidence>
<organism evidence="6 7">
    <name type="scientific">Polynucleobacter kasalickyi</name>
    <dbReference type="NCBI Taxonomy" id="1938817"/>
    <lineage>
        <taxon>Bacteria</taxon>
        <taxon>Pseudomonadati</taxon>
        <taxon>Pseudomonadota</taxon>
        <taxon>Betaproteobacteria</taxon>
        <taxon>Burkholderiales</taxon>
        <taxon>Burkholderiaceae</taxon>
        <taxon>Polynucleobacter</taxon>
    </lineage>
</organism>
<feature type="region of interest" description="Disordered" evidence="5">
    <location>
        <begin position="70"/>
        <end position="166"/>
    </location>
</feature>
<feature type="compositionally biased region" description="Basic and acidic residues" evidence="5">
    <location>
        <begin position="81"/>
        <end position="107"/>
    </location>
</feature>
<dbReference type="AlphaFoldDB" id="A0A1W1Y2T9"/>
<keyword evidence="6" id="KW-0131">Cell cycle</keyword>
<keyword evidence="4" id="KW-0472">Membrane</keyword>
<evidence type="ECO:0000256" key="5">
    <source>
        <dbReference type="SAM" id="MobiDB-lite"/>
    </source>
</evidence>
<dbReference type="Pfam" id="PF13103">
    <property type="entry name" value="TonB_2"/>
    <property type="match status" value="1"/>
</dbReference>
<dbReference type="InterPro" id="IPR006260">
    <property type="entry name" value="TonB/TolA_C"/>
</dbReference>
<dbReference type="Proteomes" id="UP000192708">
    <property type="component" value="Unassembled WGS sequence"/>
</dbReference>
<evidence type="ECO:0000256" key="4">
    <source>
        <dbReference type="ARBA" id="ARBA00023136"/>
    </source>
</evidence>
<dbReference type="NCBIfam" id="TIGR01352">
    <property type="entry name" value="tonB_Cterm"/>
    <property type="match status" value="1"/>
</dbReference>
<dbReference type="SUPFAM" id="SSF74653">
    <property type="entry name" value="TolA/TonB C-terminal domain"/>
    <property type="match status" value="1"/>
</dbReference>
<keyword evidence="6" id="KW-0132">Cell division</keyword>
<evidence type="ECO:0000313" key="7">
    <source>
        <dbReference type="Proteomes" id="UP000192708"/>
    </source>
</evidence>
<feature type="compositionally biased region" description="Basic and acidic residues" evidence="5">
    <location>
        <begin position="116"/>
        <end position="143"/>
    </location>
</feature>
<dbReference type="Gene3D" id="3.30.1150.10">
    <property type="match status" value="1"/>
</dbReference>